<dbReference type="SUPFAM" id="SSF46785">
    <property type="entry name" value="Winged helix' DNA-binding domain"/>
    <property type="match status" value="1"/>
</dbReference>
<accession>A0AAW0GAE6</accession>
<dbReference type="FunFam" id="1.20.1310.10:FF:000011">
    <property type="entry name" value="Cullin 1"/>
    <property type="match status" value="1"/>
</dbReference>
<dbReference type="PROSITE" id="PS50069">
    <property type="entry name" value="CULLIN_2"/>
    <property type="match status" value="1"/>
</dbReference>
<dbReference type="InterPro" id="IPR016157">
    <property type="entry name" value="Cullin_CS"/>
</dbReference>
<evidence type="ECO:0000256" key="2">
    <source>
        <dbReference type="ARBA" id="ARBA00006019"/>
    </source>
</evidence>
<dbReference type="InterPro" id="IPR036388">
    <property type="entry name" value="WH-like_DNA-bd_sf"/>
</dbReference>
<evidence type="ECO:0000259" key="8">
    <source>
        <dbReference type="PROSITE" id="PS50069"/>
    </source>
</evidence>
<dbReference type="Gene3D" id="1.20.1310.10">
    <property type="entry name" value="Cullin Repeats"/>
    <property type="match status" value="4"/>
</dbReference>
<dbReference type="FunFam" id="1.20.1310.10:FF:000007">
    <property type="entry name" value="Cullin 1"/>
    <property type="match status" value="1"/>
</dbReference>
<dbReference type="GO" id="GO:0031625">
    <property type="term" value="F:ubiquitin protein ligase binding"/>
    <property type="evidence" value="ECO:0007669"/>
    <property type="project" value="InterPro"/>
</dbReference>
<dbReference type="InterPro" id="IPR019559">
    <property type="entry name" value="Cullin_neddylation_domain"/>
</dbReference>
<feature type="domain" description="Cullin family profile" evidence="8">
    <location>
        <begin position="354"/>
        <end position="583"/>
    </location>
</feature>
<comment type="caution">
    <text evidence="9">The sequence shown here is derived from an EMBL/GenBank/DDBJ whole genome shotgun (WGS) entry which is preliminary data.</text>
</comment>
<evidence type="ECO:0000256" key="5">
    <source>
        <dbReference type="ARBA" id="ARBA00022843"/>
    </source>
</evidence>
<dbReference type="FunFam" id="1.10.10.10:FF:000014">
    <property type="entry name" value="Cullin 1"/>
    <property type="match status" value="1"/>
</dbReference>
<dbReference type="EMBL" id="JASBNA010000007">
    <property type="protein sequence ID" value="KAK7690345.1"/>
    <property type="molecule type" value="Genomic_DNA"/>
</dbReference>
<evidence type="ECO:0000256" key="3">
    <source>
        <dbReference type="ARBA" id="ARBA00022499"/>
    </source>
</evidence>
<dbReference type="FunFam" id="4.10.1030.10:FF:000002">
    <property type="entry name" value="cullin homolog 1"/>
    <property type="match status" value="1"/>
</dbReference>
<keyword evidence="10" id="KW-1185">Reference proteome</keyword>
<protein>
    <recommendedName>
        <fullName evidence="8">Cullin family profile domain-containing protein</fullName>
    </recommendedName>
</protein>
<keyword evidence="4" id="KW-0833">Ubl conjugation pathway</keyword>
<dbReference type="SMART" id="SM00182">
    <property type="entry name" value="CULLIN"/>
    <property type="match status" value="1"/>
</dbReference>
<dbReference type="InterPro" id="IPR036390">
    <property type="entry name" value="WH_DNA-bd_sf"/>
</dbReference>
<evidence type="ECO:0000313" key="9">
    <source>
        <dbReference type="EMBL" id="KAK7690345.1"/>
    </source>
</evidence>
<dbReference type="PANTHER" id="PTHR11932">
    <property type="entry name" value="CULLIN"/>
    <property type="match status" value="1"/>
</dbReference>
<dbReference type="Pfam" id="PF10557">
    <property type="entry name" value="Cullin_Nedd8"/>
    <property type="match status" value="1"/>
</dbReference>
<dbReference type="InterPro" id="IPR059120">
    <property type="entry name" value="Cullin-like_AB"/>
</dbReference>
<sequence>MHGSGESVGLGQRTGANLMGSDLYNNLIRYFINHLKTLRDASDSLQDEALLKYYAQEWDRYTTGANYINRLFTYLNRHWVKRERDEGRKGIYPVYTLALVQWKTQFFMHIQNKNQKLASAILRLIERQRNGETIDQGLVKKVVDSFVSLGLDESDIMKVSHEVYKEYFETPFLEATEKYYRQESEVFLAENSVPDYLKKAEERLREEEDRVERYLNTITRKNLIAKCDDVLIREHSERMWESFQNLLDYDKDEDLQRMYALLARIPEGLEPLRKKFEEHVKRAGLSAVSKLAGEGADAEVDPKAYVDALLEVHQKNSETVNRSFKGEAGFVAALDKACREFVNRNAATGTSTTKSPELLAKHADALLRKSNKMAEEDDLETALNKVMILFKYIEDKDVFQSFYTTKLSKRLIHGVSASDEAEASMISKLKEACGFEYTNKLQRMFTDMSLSKDLTDQFKERMSQNHDDMDITFSIMVLGTNFWPLNPPSCDFIIPTDILPVFDRFTKYYQQKHSGRKLTWLWNYSKNELRTNYLNQKYILMTSSWQMAILVQYNNNDTLSLEELATATGVSKDILKQVLAILVKAKLLINEEADQYDLNPNFKSKKIRINLNMPIKAEQKAESTDVLKTVDEDRKYVIQATIVRIMKARKTMKNQQLIQEVIAQISQRFAPKIPDIKKAIDDLLEKEYIERVEGTRDTFAYVA</sequence>
<dbReference type="InterPro" id="IPR016159">
    <property type="entry name" value="Cullin_repeat-like_dom_sf"/>
</dbReference>
<evidence type="ECO:0000256" key="4">
    <source>
        <dbReference type="ARBA" id="ARBA00022786"/>
    </source>
</evidence>
<dbReference type="SUPFAM" id="SSF74788">
    <property type="entry name" value="Cullin repeat-like"/>
    <property type="match status" value="1"/>
</dbReference>
<keyword evidence="5" id="KW-0832">Ubl conjugation</keyword>
<dbReference type="PROSITE" id="PS01256">
    <property type="entry name" value="CULLIN_1"/>
    <property type="match status" value="1"/>
</dbReference>
<gene>
    <name evidence="9" type="ORF">QCA50_007002</name>
</gene>
<dbReference type="InterPro" id="IPR016158">
    <property type="entry name" value="Cullin_homology"/>
</dbReference>
<dbReference type="Gene3D" id="1.10.10.10">
    <property type="entry name" value="Winged helix-like DNA-binding domain superfamily/Winged helix DNA-binding domain"/>
    <property type="match status" value="2"/>
</dbReference>
<dbReference type="SMART" id="SM00884">
    <property type="entry name" value="Cullin_Nedd8"/>
    <property type="match status" value="1"/>
</dbReference>
<dbReference type="Pfam" id="PF26557">
    <property type="entry name" value="Cullin_AB"/>
    <property type="match status" value="1"/>
</dbReference>
<comment type="similarity">
    <text evidence="2 6 7">Belongs to the cullin family.</text>
</comment>
<dbReference type="Gene3D" id="4.10.1030.10">
    <property type="entry name" value="Ring Box Chain A, domain 5"/>
    <property type="match status" value="1"/>
</dbReference>
<comment type="pathway">
    <text evidence="1">Protein modification; protein ubiquitination.</text>
</comment>
<keyword evidence="3" id="KW-1017">Isopeptide bond</keyword>
<dbReference type="FunFam" id="1.20.1310.10:FF:000026">
    <property type="entry name" value="Cullin 1"/>
    <property type="match status" value="1"/>
</dbReference>
<dbReference type="GO" id="GO:0019005">
    <property type="term" value="C:SCF ubiquitin ligase complex"/>
    <property type="evidence" value="ECO:0007669"/>
    <property type="project" value="UniProtKB-ARBA"/>
</dbReference>
<evidence type="ECO:0000256" key="1">
    <source>
        <dbReference type="ARBA" id="ARBA00004906"/>
    </source>
</evidence>
<proteinExistence type="inferred from homology"/>
<evidence type="ECO:0000256" key="6">
    <source>
        <dbReference type="PROSITE-ProRule" id="PRU00330"/>
    </source>
</evidence>
<evidence type="ECO:0000256" key="7">
    <source>
        <dbReference type="RuleBase" id="RU003829"/>
    </source>
</evidence>
<evidence type="ECO:0000313" key="10">
    <source>
        <dbReference type="Proteomes" id="UP001385951"/>
    </source>
</evidence>
<dbReference type="Proteomes" id="UP001385951">
    <property type="component" value="Unassembled WGS sequence"/>
</dbReference>
<organism evidence="9 10">
    <name type="scientific">Cerrena zonata</name>
    <dbReference type="NCBI Taxonomy" id="2478898"/>
    <lineage>
        <taxon>Eukaryota</taxon>
        <taxon>Fungi</taxon>
        <taxon>Dikarya</taxon>
        <taxon>Basidiomycota</taxon>
        <taxon>Agaricomycotina</taxon>
        <taxon>Agaricomycetes</taxon>
        <taxon>Polyporales</taxon>
        <taxon>Cerrenaceae</taxon>
        <taxon>Cerrena</taxon>
    </lineage>
</organism>
<dbReference type="GO" id="GO:0000209">
    <property type="term" value="P:protein polyubiquitination"/>
    <property type="evidence" value="ECO:0007669"/>
    <property type="project" value="UniProtKB-ARBA"/>
</dbReference>
<dbReference type="InterPro" id="IPR001373">
    <property type="entry name" value="Cullin_N"/>
</dbReference>
<dbReference type="AlphaFoldDB" id="A0AAW0GAE6"/>
<dbReference type="InterPro" id="IPR045093">
    <property type="entry name" value="Cullin"/>
</dbReference>
<name>A0AAW0GAE6_9APHY</name>
<reference evidence="9 10" key="1">
    <citation type="submission" date="2022-09" db="EMBL/GenBank/DDBJ databases">
        <authorList>
            <person name="Palmer J.M."/>
        </authorList>
    </citation>
    <scope>NUCLEOTIDE SEQUENCE [LARGE SCALE GENOMIC DNA]</scope>
    <source>
        <strain evidence="9 10">DSM 7382</strain>
    </source>
</reference>
<dbReference type="SUPFAM" id="SSF75632">
    <property type="entry name" value="Cullin homology domain"/>
    <property type="match status" value="1"/>
</dbReference>
<dbReference type="GO" id="GO:0006511">
    <property type="term" value="P:ubiquitin-dependent protein catabolic process"/>
    <property type="evidence" value="ECO:0007669"/>
    <property type="project" value="InterPro"/>
</dbReference>
<dbReference type="FunFam" id="1.10.10.10:FF:000161">
    <property type="entry name" value="Cullin 1"/>
    <property type="match status" value="1"/>
</dbReference>
<dbReference type="Pfam" id="PF00888">
    <property type="entry name" value="Cullin"/>
    <property type="match status" value="1"/>
</dbReference>
<dbReference type="InterPro" id="IPR036317">
    <property type="entry name" value="Cullin_homology_sf"/>
</dbReference>